<name>A0A7C5PN13_9BACT</name>
<dbReference type="Pfam" id="PF12945">
    <property type="entry name" value="PilZNR"/>
    <property type="match status" value="1"/>
</dbReference>
<evidence type="ECO:0008006" key="4">
    <source>
        <dbReference type="Google" id="ProtNLM"/>
    </source>
</evidence>
<evidence type="ECO:0000313" key="3">
    <source>
        <dbReference type="EMBL" id="HHI66113.1"/>
    </source>
</evidence>
<protein>
    <recommendedName>
        <fullName evidence="4">Flagellar brake protein</fullName>
    </recommendedName>
</protein>
<reference evidence="3" key="1">
    <citation type="journal article" date="2020" name="mSystems">
        <title>Genome- and Community-Level Interaction Insights into Carbon Utilization and Element Cycling Functions of Hydrothermarchaeota in Hydrothermal Sediment.</title>
        <authorList>
            <person name="Zhou Z."/>
            <person name="Liu Y."/>
            <person name="Xu W."/>
            <person name="Pan J."/>
            <person name="Luo Z.H."/>
            <person name="Li M."/>
        </authorList>
    </citation>
    <scope>NUCLEOTIDE SEQUENCE [LARGE SCALE GENOMIC DNA]</scope>
    <source>
        <strain evidence="3">SpSt-1019</strain>
    </source>
</reference>
<proteinExistence type="predicted"/>
<comment type="caution">
    <text evidence="3">The sequence shown here is derived from an EMBL/GenBank/DDBJ whole genome shotgun (WGS) entry which is preliminary data.</text>
</comment>
<evidence type="ECO:0000259" key="2">
    <source>
        <dbReference type="Pfam" id="PF12945"/>
    </source>
</evidence>
<dbReference type="EMBL" id="DRUY01000205">
    <property type="protein sequence ID" value="HHI66113.1"/>
    <property type="molecule type" value="Genomic_DNA"/>
</dbReference>
<feature type="domain" description="Type III secretion system flagellar brake protein YcgR PilZN" evidence="2">
    <location>
        <begin position="24"/>
        <end position="110"/>
    </location>
</feature>
<evidence type="ECO:0000259" key="1">
    <source>
        <dbReference type="Pfam" id="PF07238"/>
    </source>
</evidence>
<dbReference type="AlphaFoldDB" id="A0A7C5PN13"/>
<dbReference type="Gene3D" id="2.40.10.220">
    <property type="entry name" value="predicted glycosyltransferase like domains"/>
    <property type="match status" value="1"/>
</dbReference>
<dbReference type="InterPro" id="IPR009875">
    <property type="entry name" value="PilZ_domain"/>
</dbReference>
<dbReference type="InterPro" id="IPR009926">
    <property type="entry name" value="T3SS_YcgR_PilZN"/>
</dbReference>
<feature type="domain" description="PilZ" evidence="1">
    <location>
        <begin position="123"/>
        <end position="239"/>
    </location>
</feature>
<accession>A0A7C5PN13</accession>
<sequence length="253" mass="29568">MKREYLNLPEEIIEKINNLNEFYKPGTKIDVFLILRTVGKEDLDGPYASLISFLENNEVLWIETPMKQGYPLILTSGDLVLINIKKGKIIYQFQGLILERKREPNTNLFLFALNAAKEVKKIERRQFFRLPVVLDVKLTIKKDIKDKDSINFKGKTKDLSGGGVKVVFKLSDYKEIIKLIKEENLVFIEFEIDKKKKINQKIKFVNSYTDNESKIGFISFCFENIPRGVQDSIIRFLFAKQREMKQKGIEFND</sequence>
<organism evidence="3">
    <name type="scientific">Thermodesulfobium narugense</name>
    <dbReference type="NCBI Taxonomy" id="184064"/>
    <lineage>
        <taxon>Bacteria</taxon>
        <taxon>Pseudomonadati</taxon>
        <taxon>Thermodesulfobiota</taxon>
        <taxon>Thermodesulfobiia</taxon>
        <taxon>Thermodesulfobiales</taxon>
        <taxon>Thermodesulfobiaceae</taxon>
        <taxon>Thermodesulfobium</taxon>
    </lineage>
</organism>
<dbReference type="Pfam" id="PF07238">
    <property type="entry name" value="PilZ"/>
    <property type="match status" value="1"/>
</dbReference>
<gene>
    <name evidence="3" type="ORF">ENL70_06165</name>
</gene>
<dbReference type="GO" id="GO:0035438">
    <property type="term" value="F:cyclic-di-GMP binding"/>
    <property type="evidence" value="ECO:0007669"/>
    <property type="project" value="InterPro"/>
</dbReference>